<evidence type="ECO:0000259" key="1">
    <source>
        <dbReference type="Pfam" id="PF03372"/>
    </source>
</evidence>
<organism evidence="2">
    <name type="scientific">marine metagenome</name>
    <dbReference type="NCBI Taxonomy" id="408172"/>
    <lineage>
        <taxon>unclassified sequences</taxon>
        <taxon>metagenomes</taxon>
        <taxon>ecological metagenomes</taxon>
    </lineage>
</organism>
<feature type="domain" description="Endonuclease/exonuclease/phosphatase" evidence="1">
    <location>
        <begin position="23"/>
        <end position="213"/>
    </location>
</feature>
<name>A0A382M4B8_9ZZZZ</name>
<dbReference type="PANTHER" id="PTHR14859:SF15">
    <property type="entry name" value="ENDONUCLEASE_EXONUCLEASE_PHOSPHATASE DOMAIN-CONTAINING PROTEIN"/>
    <property type="match status" value="1"/>
</dbReference>
<evidence type="ECO:0000313" key="2">
    <source>
        <dbReference type="EMBL" id="SVC42805.1"/>
    </source>
</evidence>
<dbReference type="Pfam" id="PF03372">
    <property type="entry name" value="Exo_endo_phos"/>
    <property type="match status" value="1"/>
</dbReference>
<dbReference type="AlphaFoldDB" id="A0A382M4B8"/>
<dbReference type="GO" id="GO:0006506">
    <property type="term" value="P:GPI anchor biosynthetic process"/>
    <property type="evidence" value="ECO:0007669"/>
    <property type="project" value="TreeGrafter"/>
</dbReference>
<dbReference type="SUPFAM" id="SSF56219">
    <property type="entry name" value="DNase I-like"/>
    <property type="match status" value="1"/>
</dbReference>
<protein>
    <recommendedName>
        <fullName evidence="1">Endonuclease/exonuclease/phosphatase domain-containing protein</fullName>
    </recommendedName>
</protein>
<sequence length="213" mass="23755">MKIFFCWLLLIGWGFSGELRVLAYNIHHGEGMDDAVDLPRIADVIRSEKPDFVALQEVDKGVNRSGKVNQAMVLGELLGMYHNFAKFMDYDGGEYGLAVLSKYPILKSHIHRLPVGAEPRVVLEVEAMVNGKPISFASIHLDWTKSSLRVAQFKALDKALAIRKHPVIVAGDYNAEPDSPTMQLARQSGFIIPKLNPNLTWPADAPKVEIDYI</sequence>
<gene>
    <name evidence="2" type="ORF">METZ01_LOCUS295659</name>
</gene>
<dbReference type="InterPro" id="IPR036691">
    <property type="entry name" value="Endo/exonu/phosph_ase_sf"/>
</dbReference>
<feature type="non-terminal residue" evidence="2">
    <location>
        <position position="213"/>
    </location>
</feature>
<proteinExistence type="predicted"/>
<accession>A0A382M4B8</accession>
<reference evidence="2" key="1">
    <citation type="submission" date="2018-05" db="EMBL/GenBank/DDBJ databases">
        <authorList>
            <person name="Lanie J.A."/>
            <person name="Ng W.-L."/>
            <person name="Kazmierczak K.M."/>
            <person name="Andrzejewski T.M."/>
            <person name="Davidsen T.M."/>
            <person name="Wayne K.J."/>
            <person name="Tettelin H."/>
            <person name="Glass J.I."/>
            <person name="Rusch D."/>
            <person name="Podicherti R."/>
            <person name="Tsui H.-C.T."/>
            <person name="Winkler M.E."/>
        </authorList>
    </citation>
    <scope>NUCLEOTIDE SEQUENCE</scope>
</reference>
<dbReference type="Gene3D" id="3.60.10.10">
    <property type="entry name" value="Endonuclease/exonuclease/phosphatase"/>
    <property type="match status" value="1"/>
</dbReference>
<dbReference type="EMBL" id="UINC01090663">
    <property type="protein sequence ID" value="SVC42805.1"/>
    <property type="molecule type" value="Genomic_DNA"/>
</dbReference>
<dbReference type="InterPro" id="IPR005135">
    <property type="entry name" value="Endo/exonuclease/phosphatase"/>
</dbReference>
<dbReference type="GO" id="GO:0016020">
    <property type="term" value="C:membrane"/>
    <property type="evidence" value="ECO:0007669"/>
    <property type="project" value="GOC"/>
</dbReference>
<dbReference type="InterPro" id="IPR051916">
    <property type="entry name" value="GPI-anchor_lipid_remodeler"/>
</dbReference>
<dbReference type="PANTHER" id="PTHR14859">
    <property type="entry name" value="CALCOFLUOR WHITE HYPERSENSITIVE PROTEIN PRECURSOR"/>
    <property type="match status" value="1"/>
</dbReference>
<dbReference type="GO" id="GO:0003824">
    <property type="term" value="F:catalytic activity"/>
    <property type="evidence" value="ECO:0007669"/>
    <property type="project" value="InterPro"/>
</dbReference>